<dbReference type="AlphaFoldDB" id="A0A1R3L6L9"/>
<dbReference type="OrthoDB" id="781735at2759"/>
<evidence type="ECO:0000313" key="3">
    <source>
        <dbReference type="Proteomes" id="UP000243459"/>
    </source>
</evidence>
<name>A0A1R3L6L9_ASPOF</name>
<evidence type="ECO:0000313" key="2">
    <source>
        <dbReference type="EMBL" id="ONK55248.1"/>
    </source>
</evidence>
<organism evidence="2 3">
    <name type="scientific">Asparagus officinalis</name>
    <name type="common">Garden asparagus</name>
    <dbReference type="NCBI Taxonomy" id="4686"/>
    <lineage>
        <taxon>Eukaryota</taxon>
        <taxon>Viridiplantae</taxon>
        <taxon>Streptophyta</taxon>
        <taxon>Embryophyta</taxon>
        <taxon>Tracheophyta</taxon>
        <taxon>Spermatophyta</taxon>
        <taxon>Magnoliopsida</taxon>
        <taxon>Liliopsida</taxon>
        <taxon>Asparagales</taxon>
        <taxon>Asparagaceae</taxon>
        <taxon>Asparagoideae</taxon>
        <taxon>Asparagus</taxon>
    </lineage>
</organism>
<evidence type="ECO:0000256" key="1">
    <source>
        <dbReference type="SAM" id="Phobius"/>
    </source>
</evidence>
<keyword evidence="1" id="KW-1133">Transmembrane helix</keyword>
<keyword evidence="3" id="KW-1185">Reference proteome</keyword>
<reference evidence="3" key="1">
    <citation type="journal article" date="2017" name="Nat. Commun.">
        <title>The asparagus genome sheds light on the origin and evolution of a young Y chromosome.</title>
        <authorList>
            <person name="Harkess A."/>
            <person name="Zhou J."/>
            <person name="Xu C."/>
            <person name="Bowers J.E."/>
            <person name="Van der Hulst R."/>
            <person name="Ayyampalayam S."/>
            <person name="Mercati F."/>
            <person name="Riccardi P."/>
            <person name="McKain M.R."/>
            <person name="Kakrana A."/>
            <person name="Tang H."/>
            <person name="Ray J."/>
            <person name="Groenendijk J."/>
            <person name="Arikit S."/>
            <person name="Mathioni S.M."/>
            <person name="Nakano M."/>
            <person name="Shan H."/>
            <person name="Telgmann-Rauber A."/>
            <person name="Kanno A."/>
            <person name="Yue Z."/>
            <person name="Chen H."/>
            <person name="Li W."/>
            <person name="Chen Y."/>
            <person name="Xu X."/>
            <person name="Zhang Y."/>
            <person name="Luo S."/>
            <person name="Chen H."/>
            <person name="Gao J."/>
            <person name="Mao Z."/>
            <person name="Pires J.C."/>
            <person name="Luo M."/>
            <person name="Kudrna D."/>
            <person name="Wing R.A."/>
            <person name="Meyers B.C."/>
            <person name="Yi K."/>
            <person name="Kong H."/>
            <person name="Lavrijsen P."/>
            <person name="Sunseri F."/>
            <person name="Falavigna A."/>
            <person name="Ye Y."/>
            <person name="Leebens-Mack J.H."/>
            <person name="Chen G."/>
        </authorList>
    </citation>
    <scope>NUCLEOTIDE SEQUENCE [LARGE SCALE GENOMIC DNA]</scope>
    <source>
        <strain evidence="3">cv. DH0086</strain>
    </source>
</reference>
<keyword evidence="1" id="KW-0472">Membrane</keyword>
<dbReference type="Proteomes" id="UP000243459">
    <property type="component" value="Unassembled WGS sequence"/>
</dbReference>
<accession>A0A1R3L6L9</accession>
<dbReference type="PANTHER" id="PTHR35762:SF2">
    <property type="entry name" value="TRANSMEMBRANE PROTEIN"/>
    <property type="match status" value="1"/>
</dbReference>
<keyword evidence="1" id="KW-0812">Transmembrane</keyword>
<protein>
    <submittedName>
        <fullName evidence="2">Uncharacterized protein</fullName>
    </submittedName>
</protein>
<dbReference type="PANTHER" id="PTHR35762">
    <property type="entry name" value="TRANSMEMBRANE PROTEIN"/>
    <property type="match status" value="1"/>
</dbReference>
<gene>
    <name evidence="2" type="ORF">A4U43_UnF5930</name>
</gene>
<sequence>MDPIMIEKLKAMKCHRRSKTTKLLQDLLKFFLATIFLGLFLSSPLWLPFTFSLLKTLLMVIVDTKCLFVIFNIIVIVLFGQSKLSIPSPSYDIYDEYVSRNKSLQRLNISENAVKKDVVLEDREESKYEEVEEGDLNGGLDELNKRVEDFIARVNKQRRIEARTIDYYGNC</sequence>
<dbReference type="Gramene" id="ONK55248">
    <property type="protein sequence ID" value="ONK55248"/>
    <property type="gene ID" value="A4U43_UnF5930"/>
</dbReference>
<feature type="transmembrane region" description="Helical" evidence="1">
    <location>
        <begin position="53"/>
        <end position="79"/>
    </location>
</feature>
<proteinExistence type="predicted"/>
<dbReference type="EMBL" id="KV863633">
    <property type="protein sequence ID" value="ONK55248.1"/>
    <property type="molecule type" value="Genomic_DNA"/>
</dbReference>
<feature type="transmembrane region" description="Helical" evidence="1">
    <location>
        <begin position="27"/>
        <end position="47"/>
    </location>
</feature>